<sequence>MGRKPKAAKNQEKEPMCKPERTSPPQERVTSQPGKINPSPERVGSQLKKGNPSPASMETRPESSIPSLGTAKTQPKQQAESSKPSNPNKRVKFYARVVRRSERIQNAVMPAQNLDIEPIVEEIDLSESDKEDDPPTQTQREQNGPEPTTFGEKNLEEKVEYIIQQLEAQEKAMEALKSESSKTDVSYKKLYIESQKKVESLSEENKQLSMKLEIALGKLETYENGNRVFSEVLEKLKDFILVANLTKATETAFNASSQALRNTFRADDDAFGSGSRAVKRNKTTSQNEKN</sequence>
<evidence type="ECO:0000313" key="2">
    <source>
        <dbReference type="Proteomes" id="UP000235220"/>
    </source>
</evidence>
<feature type="region of interest" description="Disordered" evidence="1">
    <location>
        <begin position="1"/>
        <end position="94"/>
    </location>
</feature>
<feature type="region of interest" description="Disordered" evidence="1">
    <location>
        <begin position="269"/>
        <end position="290"/>
    </location>
</feature>
<feature type="compositionally biased region" description="Polar residues" evidence="1">
    <location>
        <begin position="62"/>
        <end position="88"/>
    </location>
</feature>
<feature type="compositionally biased region" description="Polar residues" evidence="1">
    <location>
        <begin position="135"/>
        <end position="146"/>
    </location>
</feature>
<keyword evidence="2" id="KW-1185">Reference proteome</keyword>
<dbReference type="Proteomes" id="UP000235220">
    <property type="component" value="Chromosome 11"/>
</dbReference>
<protein>
    <submittedName>
        <fullName evidence="3">Uncharacterized protein LOC109003356 isoform X1</fullName>
    </submittedName>
</protein>
<dbReference type="RefSeq" id="XP_018837007.1">
    <property type="nucleotide sequence ID" value="XM_018981462.2"/>
</dbReference>
<dbReference type="KEGG" id="jre:109003356"/>
<reference evidence="3" key="1">
    <citation type="submission" date="2025-08" db="UniProtKB">
        <authorList>
            <consortium name="RefSeq"/>
        </authorList>
    </citation>
    <scope>IDENTIFICATION</scope>
    <source>
        <tissue evidence="3">Leaves</tissue>
    </source>
</reference>
<evidence type="ECO:0000256" key="1">
    <source>
        <dbReference type="SAM" id="MobiDB-lite"/>
    </source>
</evidence>
<dbReference type="GeneID" id="109003356"/>
<dbReference type="PANTHER" id="PTHR38936">
    <property type="entry name" value="TITIN-LIKE ISOFORM X2"/>
    <property type="match status" value="1"/>
</dbReference>
<name>A0A2I4GS20_JUGRE</name>
<feature type="compositionally biased region" description="Polar residues" evidence="1">
    <location>
        <begin position="23"/>
        <end position="34"/>
    </location>
</feature>
<dbReference type="AlphaFoldDB" id="A0A2I4GS20"/>
<organism evidence="2 3">
    <name type="scientific">Juglans regia</name>
    <name type="common">English walnut</name>
    <dbReference type="NCBI Taxonomy" id="51240"/>
    <lineage>
        <taxon>Eukaryota</taxon>
        <taxon>Viridiplantae</taxon>
        <taxon>Streptophyta</taxon>
        <taxon>Embryophyta</taxon>
        <taxon>Tracheophyta</taxon>
        <taxon>Spermatophyta</taxon>
        <taxon>Magnoliopsida</taxon>
        <taxon>eudicotyledons</taxon>
        <taxon>Gunneridae</taxon>
        <taxon>Pentapetalae</taxon>
        <taxon>rosids</taxon>
        <taxon>fabids</taxon>
        <taxon>Fagales</taxon>
        <taxon>Juglandaceae</taxon>
        <taxon>Juglans</taxon>
    </lineage>
</organism>
<gene>
    <name evidence="3" type="primary">LOC109003356</name>
</gene>
<dbReference type="Gramene" id="Jr11_12670_p1">
    <property type="protein sequence ID" value="cds.Jr11_12670_p1"/>
    <property type="gene ID" value="Jr11_12670"/>
</dbReference>
<dbReference type="PANTHER" id="PTHR38936:SF1">
    <property type="entry name" value="DUF641 DOMAIN-CONTAINING PROTEIN"/>
    <property type="match status" value="1"/>
</dbReference>
<feature type="compositionally biased region" description="Acidic residues" evidence="1">
    <location>
        <begin position="118"/>
        <end position="134"/>
    </location>
</feature>
<feature type="region of interest" description="Disordered" evidence="1">
    <location>
        <begin position="108"/>
        <end position="154"/>
    </location>
</feature>
<dbReference type="OrthoDB" id="1937314at2759"/>
<accession>A0A2I4GS20</accession>
<evidence type="ECO:0000313" key="3">
    <source>
        <dbReference type="RefSeq" id="XP_018837007.1"/>
    </source>
</evidence>
<feature type="compositionally biased region" description="Basic and acidic residues" evidence="1">
    <location>
        <begin position="9"/>
        <end position="21"/>
    </location>
</feature>
<proteinExistence type="predicted"/>